<dbReference type="AlphaFoldDB" id="A0A1J4KCN5"/>
<dbReference type="GeneID" id="94838361"/>
<gene>
    <name evidence="1" type="ORF">TRFO_24271</name>
</gene>
<name>A0A1J4KCN5_9EUKA</name>
<organism evidence="1 2">
    <name type="scientific">Tritrichomonas foetus</name>
    <dbReference type="NCBI Taxonomy" id="1144522"/>
    <lineage>
        <taxon>Eukaryota</taxon>
        <taxon>Metamonada</taxon>
        <taxon>Parabasalia</taxon>
        <taxon>Tritrichomonadida</taxon>
        <taxon>Tritrichomonadidae</taxon>
        <taxon>Tritrichomonas</taxon>
    </lineage>
</organism>
<evidence type="ECO:0000313" key="2">
    <source>
        <dbReference type="Proteomes" id="UP000179807"/>
    </source>
</evidence>
<evidence type="ECO:0000313" key="1">
    <source>
        <dbReference type="EMBL" id="OHT07460.1"/>
    </source>
</evidence>
<protein>
    <submittedName>
        <fullName evidence="1">Uncharacterized protein</fullName>
    </submittedName>
</protein>
<dbReference type="EMBL" id="MLAK01000695">
    <property type="protein sequence ID" value="OHT07460.1"/>
    <property type="molecule type" value="Genomic_DNA"/>
</dbReference>
<dbReference type="Proteomes" id="UP000179807">
    <property type="component" value="Unassembled WGS sequence"/>
</dbReference>
<proteinExistence type="predicted"/>
<reference evidence="1" key="1">
    <citation type="submission" date="2016-10" db="EMBL/GenBank/DDBJ databases">
        <authorList>
            <person name="Benchimol M."/>
            <person name="Almeida L.G."/>
            <person name="Vasconcelos A.T."/>
            <person name="Perreira-Neves A."/>
            <person name="Rosa I.A."/>
            <person name="Tasca T."/>
            <person name="Bogo M.R."/>
            <person name="de Souza W."/>
        </authorList>
    </citation>
    <scope>NUCLEOTIDE SEQUENCE [LARGE SCALE GENOMIC DNA]</scope>
    <source>
        <strain evidence="1">K</strain>
    </source>
</reference>
<sequence length="162" mass="18842">MIFVFSFLLEFVCADKGYIYDLEFTPRRDGTYRGKRLNPMEDTEDTETIKLIARLIHRYKKEQRKKKLVQRATSRVIHDFGVELRRLLRMQNDNVRSKRLRTEGTLARKRYRMDPVAEKIMEVIESTKKQQSTENKKAGETAGSAVKTVAKGAQSIIKSIVS</sequence>
<comment type="caution">
    <text evidence="1">The sequence shown here is derived from an EMBL/GenBank/DDBJ whole genome shotgun (WGS) entry which is preliminary data.</text>
</comment>
<keyword evidence="2" id="KW-1185">Reference proteome</keyword>
<dbReference type="RefSeq" id="XP_068360596.1">
    <property type="nucleotide sequence ID" value="XM_068503657.1"/>
</dbReference>
<accession>A0A1J4KCN5</accession>
<dbReference type="VEuPathDB" id="TrichDB:TRFO_24271"/>